<keyword evidence="1" id="KW-0732">Signal</keyword>
<dbReference type="RefSeq" id="WP_261497223.1">
    <property type="nucleotide sequence ID" value="NZ_JAOCQF010000003.1"/>
</dbReference>
<dbReference type="Proteomes" id="UP001205601">
    <property type="component" value="Unassembled WGS sequence"/>
</dbReference>
<feature type="chain" id="PRO_5046270790" description="GerMN domain-containing protein" evidence="1">
    <location>
        <begin position="25"/>
        <end position="296"/>
    </location>
</feature>
<protein>
    <recommendedName>
        <fullName evidence="4">GerMN domain-containing protein</fullName>
    </recommendedName>
</protein>
<keyword evidence="3" id="KW-1185">Reference proteome</keyword>
<proteinExistence type="predicted"/>
<feature type="signal peptide" evidence="1">
    <location>
        <begin position="1"/>
        <end position="24"/>
    </location>
</feature>
<organism evidence="2 3">
    <name type="scientific">Albidovulum sediminis</name>
    <dbReference type="NCBI Taxonomy" id="3066345"/>
    <lineage>
        <taxon>Bacteria</taxon>
        <taxon>Pseudomonadati</taxon>
        <taxon>Pseudomonadota</taxon>
        <taxon>Alphaproteobacteria</taxon>
        <taxon>Rhodobacterales</taxon>
        <taxon>Paracoccaceae</taxon>
        <taxon>Albidovulum</taxon>
    </lineage>
</organism>
<evidence type="ECO:0000256" key="1">
    <source>
        <dbReference type="SAM" id="SignalP"/>
    </source>
</evidence>
<sequence>MRVSAARATMIGAVVAALAMTVWAENSAQARRFADTDEGALPPAPVQVAVGVLGDARPTLPAERPDGAVPVLVADARLSERVASLERPDPRQTSAASQSYSAYGIACRRPDLSVTALPGGFLRLEVAAPCLPATPVEVTYGALRFRLPLDGFGRAAQTLPALAQKSSVTAEFADGSRVIRRKTVADFDRGRVTVLLNDETGPEPASSAPVFRALLDAVTGAPLELLSVEGGGQLSLDTGAAPDLCGRDLQGWLLQGAEEGEAQRFAVAMPDCTLAGARIVLDFGRLAGGPDQTRSE</sequence>
<gene>
    <name evidence="2" type="ORF">N5I32_17640</name>
</gene>
<evidence type="ECO:0000313" key="2">
    <source>
        <dbReference type="EMBL" id="MCT8331346.1"/>
    </source>
</evidence>
<comment type="caution">
    <text evidence="2">The sequence shown here is derived from an EMBL/GenBank/DDBJ whole genome shotgun (WGS) entry which is preliminary data.</text>
</comment>
<reference evidence="3" key="1">
    <citation type="submission" date="2023-07" db="EMBL/GenBank/DDBJ databases">
        <title>Defluviimonas sediminis sp. nov., isolated from mangrove sediment.</title>
        <authorList>
            <person name="Liu L."/>
            <person name="Li J."/>
            <person name="Huang Y."/>
            <person name="Pan J."/>
            <person name="Li M."/>
        </authorList>
    </citation>
    <scope>NUCLEOTIDE SEQUENCE [LARGE SCALE GENOMIC DNA]</scope>
    <source>
        <strain evidence="3">FT324</strain>
    </source>
</reference>
<evidence type="ECO:0000313" key="3">
    <source>
        <dbReference type="Proteomes" id="UP001205601"/>
    </source>
</evidence>
<name>A0ABT2NQZ3_9RHOB</name>
<evidence type="ECO:0008006" key="4">
    <source>
        <dbReference type="Google" id="ProtNLM"/>
    </source>
</evidence>
<dbReference type="EMBL" id="JAOCQF010000003">
    <property type="protein sequence ID" value="MCT8331346.1"/>
    <property type="molecule type" value="Genomic_DNA"/>
</dbReference>
<accession>A0ABT2NQZ3</accession>